<evidence type="ECO:0000313" key="2">
    <source>
        <dbReference type="Proteomes" id="UP000444960"/>
    </source>
</evidence>
<keyword evidence="2" id="KW-1185">Reference proteome</keyword>
<protein>
    <recommendedName>
        <fullName evidence="3">Transposase</fullName>
    </recommendedName>
</protein>
<dbReference type="Proteomes" id="UP000444960">
    <property type="component" value="Unassembled WGS sequence"/>
</dbReference>
<name>A0A7I9VC96_9ACTN</name>
<reference evidence="2" key="1">
    <citation type="submission" date="2019-06" db="EMBL/GenBank/DDBJ databases">
        <title>Gordonia isolated from sludge of a wastewater treatment plant.</title>
        <authorList>
            <person name="Tamura T."/>
            <person name="Aoyama K."/>
            <person name="Kang Y."/>
            <person name="Saito S."/>
            <person name="Akiyama N."/>
            <person name="Yazawa K."/>
            <person name="Gonoi T."/>
            <person name="Mikami Y."/>
        </authorList>
    </citation>
    <scope>NUCLEOTIDE SEQUENCE [LARGE SCALE GENOMIC DNA]</scope>
    <source>
        <strain evidence="2">NBRC 107696</strain>
    </source>
</reference>
<accession>A0A7I9VC96</accession>
<dbReference type="EMBL" id="BJOV01000005">
    <property type="protein sequence ID" value="GEE02975.1"/>
    <property type="molecule type" value="Genomic_DNA"/>
</dbReference>
<dbReference type="AlphaFoldDB" id="A0A7I9VC96"/>
<gene>
    <name evidence="1" type="ORF">nbrc107696_34210</name>
</gene>
<dbReference type="OrthoDB" id="4337860at2"/>
<evidence type="ECO:0000313" key="1">
    <source>
        <dbReference type="EMBL" id="GEE02975.1"/>
    </source>
</evidence>
<evidence type="ECO:0008006" key="3">
    <source>
        <dbReference type="Google" id="ProtNLM"/>
    </source>
</evidence>
<sequence>MRQLSRGGRRKNDHIHAAADACVAALQGEGRPIYTEDYTSVLRVLDERRRNLLHTKGRLINQLHAILRPVLTRRCPNGSRL</sequence>
<dbReference type="RefSeq" id="WP_008382572.1">
    <property type="nucleotide sequence ID" value="NZ_BJOV01000005.1"/>
</dbReference>
<organism evidence="1 2">
    <name type="scientific">Gordonia spumicola</name>
    <dbReference type="NCBI Taxonomy" id="589161"/>
    <lineage>
        <taxon>Bacteria</taxon>
        <taxon>Bacillati</taxon>
        <taxon>Actinomycetota</taxon>
        <taxon>Actinomycetes</taxon>
        <taxon>Mycobacteriales</taxon>
        <taxon>Gordoniaceae</taxon>
        <taxon>Gordonia</taxon>
    </lineage>
</organism>
<proteinExistence type="predicted"/>
<comment type="caution">
    <text evidence="1">The sequence shown here is derived from an EMBL/GenBank/DDBJ whole genome shotgun (WGS) entry which is preliminary data.</text>
</comment>